<dbReference type="HOGENOM" id="CLU_023287_0_1_0"/>
<dbReference type="KEGG" id="atm:ANT_26300"/>
<dbReference type="STRING" id="926569.ANT_26300"/>
<protein>
    <recommendedName>
        <fullName evidence="1">Glycoamylase-like domain-containing protein</fullName>
    </recommendedName>
</protein>
<name>E8N0A7_ANATU</name>
<evidence type="ECO:0000313" key="2">
    <source>
        <dbReference type="EMBL" id="BAJ64656.1"/>
    </source>
</evidence>
<dbReference type="InterPro" id="IPR019282">
    <property type="entry name" value="Glycoamylase-like_cons_dom"/>
</dbReference>
<accession>E8N0A7</accession>
<dbReference type="Proteomes" id="UP000008922">
    <property type="component" value="Chromosome"/>
</dbReference>
<organism evidence="2 3">
    <name type="scientific">Anaerolinea thermophila (strain DSM 14523 / JCM 11388 / NBRC 100420 / UNI-1)</name>
    <dbReference type="NCBI Taxonomy" id="926569"/>
    <lineage>
        <taxon>Bacteria</taxon>
        <taxon>Bacillati</taxon>
        <taxon>Chloroflexota</taxon>
        <taxon>Anaerolineae</taxon>
        <taxon>Anaerolineales</taxon>
        <taxon>Anaerolineaceae</taxon>
        <taxon>Anaerolinea</taxon>
    </lineage>
</organism>
<dbReference type="AlphaFoldDB" id="E8N0A7"/>
<dbReference type="eggNOG" id="COG5368">
    <property type="taxonomic scope" value="Bacteria"/>
</dbReference>
<dbReference type="RefSeq" id="WP_013561010.1">
    <property type="nucleotide sequence ID" value="NC_014960.1"/>
</dbReference>
<dbReference type="OrthoDB" id="5937621at2"/>
<feature type="domain" description="Glycoamylase-like" evidence="1">
    <location>
        <begin position="180"/>
        <end position="394"/>
    </location>
</feature>
<dbReference type="InParanoid" id="E8N0A7"/>
<keyword evidence="3" id="KW-1185">Reference proteome</keyword>
<dbReference type="Pfam" id="PF10091">
    <property type="entry name" value="Glycoamylase"/>
    <property type="match status" value="1"/>
</dbReference>
<evidence type="ECO:0000313" key="3">
    <source>
        <dbReference type="Proteomes" id="UP000008922"/>
    </source>
</evidence>
<dbReference type="Gene3D" id="1.50.10.140">
    <property type="match status" value="1"/>
</dbReference>
<proteinExistence type="predicted"/>
<gene>
    <name evidence="2" type="ordered locus">ANT_26300</name>
</gene>
<evidence type="ECO:0000259" key="1">
    <source>
        <dbReference type="Pfam" id="PF10091"/>
    </source>
</evidence>
<reference evidence="2 3" key="1">
    <citation type="submission" date="2010-12" db="EMBL/GenBank/DDBJ databases">
        <title>Whole genome sequence of Anaerolinea thermophila UNI-1.</title>
        <authorList>
            <person name="Narita-Yamada S."/>
            <person name="Kishi E."/>
            <person name="Watanabe Y."/>
            <person name="Takasaki K."/>
            <person name="Ankai A."/>
            <person name="Oguchi A."/>
            <person name="Fukui S."/>
            <person name="Takahashi M."/>
            <person name="Yashiro I."/>
            <person name="Hosoyama A."/>
            <person name="Sekiguchi Y."/>
            <person name="Hanada S."/>
            <person name="Fujita N."/>
        </authorList>
    </citation>
    <scope>NUCLEOTIDE SEQUENCE [LARGE SCALE GENOMIC DNA]</scope>
    <source>
        <strain evidence="3">DSM 14523 / JCM 11388 / NBRC 100420 / UNI-1</strain>
    </source>
</reference>
<sequence length="418" mass="47713">MKAQQIIEQELNRSIDFFLETTNLNPASRGFGLALDSTKDPHTSSIASVGFALTGWVIAYERNRLTRTRALEITRGTLRTLLENVPHHRGFFAHFLNMETAERLHQCEYSTIDTAICLNGVVTAAAYFQDAEIQQVAQELLNRVDWDFIVFEKEGKALFRMAYNPDRDGDYVHGDPGFIHQWDMAAEQKMMYLLAAPYLTPETARALYAGFNRDMGEFQGKPVIINPGGNLFCYQLSEAWLDVRTYLDPDGVDWFENTRLATLADRAFCMQHALRYRTYHANSWGLNAGDSPFGYRVYGSAPSLYEPEHDGTVSIAGALASLPFAPEEVLSMAEYLYHQHPQTWGRYGFFDAYNLDVLPPWYGKDIYGFNKGLSMIMIENYLSGLIWDVYTHSPLIQSALEILRFVPRREVEHGTIFR</sequence>
<dbReference type="EMBL" id="AP012029">
    <property type="protein sequence ID" value="BAJ64656.1"/>
    <property type="molecule type" value="Genomic_DNA"/>
</dbReference>